<comment type="caution">
    <text evidence="1">The sequence shown here is derived from an EMBL/GenBank/DDBJ whole genome shotgun (WGS) entry which is preliminary data.</text>
</comment>
<reference evidence="2" key="1">
    <citation type="journal article" date="2019" name="Int. J. Syst. Evol. Microbiol.">
        <title>The Global Catalogue of Microorganisms (GCM) 10K type strain sequencing project: providing services to taxonomists for standard genome sequencing and annotation.</title>
        <authorList>
            <consortium name="The Broad Institute Genomics Platform"/>
            <consortium name="The Broad Institute Genome Sequencing Center for Infectious Disease"/>
            <person name="Wu L."/>
            <person name="Ma J."/>
        </authorList>
    </citation>
    <scope>NUCLEOTIDE SEQUENCE [LARGE SCALE GENOMIC DNA]</scope>
    <source>
        <strain evidence="2">KACC 12508</strain>
    </source>
</reference>
<evidence type="ECO:0000313" key="2">
    <source>
        <dbReference type="Proteomes" id="UP001596542"/>
    </source>
</evidence>
<accession>A0ABW2I645</accession>
<dbReference type="PANTHER" id="PTHR13308">
    <property type="entry name" value="NEDD4-BINDING PROTEIN 2-LIKE 1"/>
    <property type="match status" value="1"/>
</dbReference>
<dbReference type="SUPFAM" id="SSF52540">
    <property type="entry name" value="P-loop containing nucleoside triphosphate hydrolases"/>
    <property type="match status" value="1"/>
</dbReference>
<evidence type="ECO:0000313" key="1">
    <source>
        <dbReference type="EMBL" id="MFC7286458.1"/>
    </source>
</evidence>
<dbReference type="RefSeq" id="WP_382269672.1">
    <property type="nucleotide sequence ID" value="NZ_JBHTBU010000001.1"/>
</dbReference>
<name>A0ABW2I645_9BURK</name>
<protein>
    <recommendedName>
        <fullName evidence="3">AAA domain-containing protein</fullName>
    </recommendedName>
</protein>
<dbReference type="EMBL" id="JBHTBU010000001">
    <property type="protein sequence ID" value="MFC7286458.1"/>
    <property type="molecule type" value="Genomic_DNA"/>
</dbReference>
<dbReference type="InterPro" id="IPR026302">
    <property type="entry name" value="NEDD4-bd_p2"/>
</dbReference>
<keyword evidence="2" id="KW-1185">Reference proteome</keyword>
<organism evidence="1 2">
    <name type="scientific">Herminiimonas glaciei</name>
    <dbReference type="NCBI Taxonomy" id="523788"/>
    <lineage>
        <taxon>Bacteria</taxon>
        <taxon>Pseudomonadati</taxon>
        <taxon>Pseudomonadota</taxon>
        <taxon>Betaproteobacteria</taxon>
        <taxon>Burkholderiales</taxon>
        <taxon>Oxalobacteraceae</taxon>
        <taxon>Herminiimonas</taxon>
    </lineage>
</organism>
<proteinExistence type="predicted"/>
<evidence type="ECO:0008006" key="3">
    <source>
        <dbReference type="Google" id="ProtNLM"/>
    </source>
</evidence>
<dbReference type="PANTHER" id="PTHR13308:SF40">
    <property type="entry name" value="NEDD4-BINDING PROTEIN 2-LIKE 1"/>
    <property type="match status" value="1"/>
</dbReference>
<dbReference type="Gene3D" id="3.40.50.300">
    <property type="entry name" value="P-loop containing nucleotide triphosphate hydrolases"/>
    <property type="match status" value="1"/>
</dbReference>
<dbReference type="InterPro" id="IPR027417">
    <property type="entry name" value="P-loop_NTPase"/>
</dbReference>
<gene>
    <name evidence="1" type="ORF">ACFQPC_00260</name>
</gene>
<sequence>MSTISLSKNISTTHKAVSQSTQPAETPCTGELILIRGLPGSGKSRMGNILSLIGFEHYEADQYFVKNGSYHYEANKVREAHLWCQAKVRTALANSKRVVVCNTFTRISEMEPYLGLTPTVRILEAKGKWKNIHGVSAERIKQMAERWEKLPSSLQHLAR</sequence>
<dbReference type="Proteomes" id="UP001596542">
    <property type="component" value="Unassembled WGS sequence"/>
</dbReference>